<dbReference type="Proteomes" id="UP000002171">
    <property type="component" value="Unassembled WGS sequence"/>
</dbReference>
<comment type="caution">
    <text evidence="6">The sequence shown here is derived from an EMBL/GenBank/DDBJ whole genome shotgun (WGS) entry which is preliminary data.</text>
</comment>
<evidence type="ECO:0000313" key="6">
    <source>
        <dbReference type="EMBL" id="EAR62663.1"/>
    </source>
</evidence>
<sequence>MNTKKTYSISELAKEFDLTTRSIRFYEDQKLLFPSRRGQTRIYSSQDRVRLKLILRGKRLGFSLAETRELFELWDETNSGSEKQLYLLLEKINERRAELEQQLKDIAMLQEELSTAEARCLETLNEIKQKQTTDKAS</sequence>
<dbReference type="GO" id="GO:0003677">
    <property type="term" value="F:DNA binding"/>
    <property type="evidence" value="ECO:0007669"/>
    <property type="project" value="UniProtKB-KW"/>
</dbReference>
<dbReference type="InterPro" id="IPR009061">
    <property type="entry name" value="DNA-bd_dom_put_sf"/>
</dbReference>
<dbReference type="RefSeq" id="WP_007021681.1">
    <property type="nucleotide sequence ID" value="NZ_CH724126.1"/>
</dbReference>
<accession>A0A7U8C6X3</accession>
<keyword evidence="4" id="KW-0175">Coiled coil</keyword>
<keyword evidence="7" id="KW-1185">Reference proteome</keyword>
<feature type="domain" description="HTH merR-type" evidence="5">
    <location>
        <begin position="6"/>
        <end position="73"/>
    </location>
</feature>
<evidence type="ECO:0000256" key="1">
    <source>
        <dbReference type="ARBA" id="ARBA00023015"/>
    </source>
</evidence>
<keyword evidence="2" id="KW-0238">DNA-binding</keyword>
<evidence type="ECO:0000256" key="3">
    <source>
        <dbReference type="ARBA" id="ARBA00023163"/>
    </source>
</evidence>
<reference evidence="6 7" key="1">
    <citation type="submission" date="2006-02" db="EMBL/GenBank/DDBJ databases">
        <authorList>
            <person name="Pinhassi J."/>
            <person name="Pedros-Alio C."/>
            <person name="Ferriera S."/>
            <person name="Johnson J."/>
            <person name="Kravitz S."/>
            <person name="Halpern A."/>
            <person name="Remington K."/>
            <person name="Beeson K."/>
            <person name="Tran B."/>
            <person name="Rogers Y.-H."/>
            <person name="Friedman R."/>
            <person name="Venter J.C."/>
        </authorList>
    </citation>
    <scope>NUCLEOTIDE SEQUENCE [LARGE SCALE GENOMIC DNA]</scope>
    <source>
        <strain evidence="6 7">MED92</strain>
    </source>
</reference>
<dbReference type="Gene3D" id="1.10.1660.10">
    <property type="match status" value="1"/>
</dbReference>
<dbReference type="CDD" id="cd04776">
    <property type="entry name" value="HTH_GnyR"/>
    <property type="match status" value="1"/>
</dbReference>
<keyword evidence="3" id="KW-0804">Transcription</keyword>
<dbReference type="Pfam" id="PF09278">
    <property type="entry name" value="MerR-DNA-bind"/>
    <property type="match status" value="1"/>
</dbReference>
<dbReference type="OrthoDB" id="9803659at2"/>
<feature type="coiled-coil region" evidence="4">
    <location>
        <begin position="82"/>
        <end position="126"/>
    </location>
</feature>
<dbReference type="GO" id="GO:0003700">
    <property type="term" value="F:DNA-binding transcription factor activity"/>
    <property type="evidence" value="ECO:0007669"/>
    <property type="project" value="InterPro"/>
</dbReference>
<dbReference type="InterPro" id="IPR000551">
    <property type="entry name" value="MerR-type_HTH_dom"/>
</dbReference>
<proteinExistence type="predicted"/>
<dbReference type="Pfam" id="PF00376">
    <property type="entry name" value="MerR"/>
    <property type="match status" value="1"/>
</dbReference>
<organism evidence="6 7">
    <name type="scientific">Neptuniibacter caesariensis</name>
    <dbReference type="NCBI Taxonomy" id="207954"/>
    <lineage>
        <taxon>Bacteria</taxon>
        <taxon>Pseudomonadati</taxon>
        <taxon>Pseudomonadota</taxon>
        <taxon>Gammaproteobacteria</taxon>
        <taxon>Oceanospirillales</taxon>
        <taxon>Oceanospirillaceae</taxon>
        <taxon>Neptuniibacter</taxon>
    </lineage>
</organism>
<evidence type="ECO:0000256" key="4">
    <source>
        <dbReference type="SAM" id="Coils"/>
    </source>
</evidence>
<dbReference type="PROSITE" id="PS50937">
    <property type="entry name" value="HTH_MERR_2"/>
    <property type="match status" value="1"/>
</dbReference>
<dbReference type="PANTHER" id="PTHR30204:SF58">
    <property type="entry name" value="HTH-TYPE TRANSCRIPTIONAL REGULATOR YFMP"/>
    <property type="match status" value="1"/>
</dbReference>
<dbReference type="InterPro" id="IPR015358">
    <property type="entry name" value="Tscrpt_reg_MerR_DNA-bd"/>
</dbReference>
<dbReference type="SMART" id="SM00422">
    <property type="entry name" value="HTH_MERR"/>
    <property type="match status" value="1"/>
</dbReference>
<dbReference type="InterPro" id="IPR047057">
    <property type="entry name" value="MerR_fam"/>
</dbReference>
<dbReference type="PANTHER" id="PTHR30204">
    <property type="entry name" value="REDOX-CYCLING DRUG-SENSING TRANSCRIPTIONAL ACTIVATOR SOXR"/>
    <property type="match status" value="1"/>
</dbReference>
<name>A0A7U8C6X3_NEPCE</name>
<keyword evidence="1" id="KW-0805">Transcription regulation</keyword>
<gene>
    <name evidence="6" type="ORF">MED92_06078</name>
</gene>
<protein>
    <submittedName>
        <fullName evidence="6">Putative Transcriptional regulator</fullName>
    </submittedName>
</protein>
<evidence type="ECO:0000259" key="5">
    <source>
        <dbReference type="PROSITE" id="PS50937"/>
    </source>
</evidence>
<evidence type="ECO:0000256" key="2">
    <source>
        <dbReference type="ARBA" id="ARBA00023125"/>
    </source>
</evidence>
<dbReference type="SUPFAM" id="SSF46955">
    <property type="entry name" value="Putative DNA-binding domain"/>
    <property type="match status" value="1"/>
</dbReference>
<dbReference type="EMBL" id="AAOW01000002">
    <property type="protein sequence ID" value="EAR62663.1"/>
    <property type="molecule type" value="Genomic_DNA"/>
</dbReference>
<evidence type="ECO:0000313" key="7">
    <source>
        <dbReference type="Proteomes" id="UP000002171"/>
    </source>
</evidence>
<dbReference type="AlphaFoldDB" id="A0A7U8C6X3"/>